<comment type="similarity">
    <text evidence="1 8">Belongs to the thioredoxin family.</text>
</comment>
<dbReference type="Pfam" id="PF00085">
    <property type="entry name" value="Thioredoxin"/>
    <property type="match status" value="1"/>
</dbReference>
<evidence type="ECO:0000259" key="11">
    <source>
        <dbReference type="PROSITE" id="PS51352"/>
    </source>
</evidence>
<dbReference type="PROSITE" id="PS51352">
    <property type="entry name" value="THIOREDOXIN_2"/>
    <property type="match status" value="1"/>
</dbReference>
<accession>A0A1C1A7Q6</accession>
<evidence type="ECO:0000256" key="2">
    <source>
        <dbReference type="ARBA" id="ARBA00020570"/>
    </source>
</evidence>
<dbReference type="GO" id="GO:0005829">
    <property type="term" value="C:cytosol"/>
    <property type="evidence" value="ECO:0007669"/>
    <property type="project" value="TreeGrafter"/>
</dbReference>
<dbReference type="SUPFAM" id="SSF52833">
    <property type="entry name" value="Thioredoxin-like"/>
    <property type="match status" value="1"/>
</dbReference>
<feature type="site" description="Contributes to redox potential value" evidence="9">
    <location>
        <position position="32"/>
    </location>
</feature>
<dbReference type="STRING" id="512399.A8709_07775"/>
<reference evidence="13" key="1">
    <citation type="submission" date="2016-05" db="EMBL/GenBank/DDBJ databases">
        <title>Paenibacillus oryzae. sp. nov., isolated from the rice root.</title>
        <authorList>
            <person name="Zhang J."/>
            <person name="Zhang X."/>
        </authorList>
    </citation>
    <scope>NUCLEOTIDE SEQUENCE [LARGE SCALE GENOMIC DNA]</scope>
    <source>
        <strain evidence="13">KCTC13222</strain>
    </source>
</reference>
<dbReference type="PANTHER" id="PTHR45663">
    <property type="entry name" value="GEO12009P1"/>
    <property type="match status" value="1"/>
</dbReference>
<dbReference type="InterPro" id="IPR005746">
    <property type="entry name" value="Thioredoxin"/>
</dbReference>
<evidence type="ECO:0000256" key="5">
    <source>
        <dbReference type="ARBA" id="ARBA00023157"/>
    </source>
</evidence>
<dbReference type="AlphaFoldDB" id="A0A1C1A7Q6"/>
<proteinExistence type="inferred from homology"/>
<keyword evidence="13" id="KW-1185">Reference proteome</keyword>
<dbReference type="Proteomes" id="UP000093309">
    <property type="component" value="Unassembled WGS sequence"/>
</dbReference>
<evidence type="ECO:0000256" key="8">
    <source>
        <dbReference type="PIRNR" id="PIRNR000077"/>
    </source>
</evidence>
<keyword evidence="6 10" id="KW-0676">Redox-active center</keyword>
<dbReference type="PROSITE" id="PS00194">
    <property type="entry name" value="THIOREDOXIN_1"/>
    <property type="match status" value="1"/>
</dbReference>
<dbReference type="InterPro" id="IPR017937">
    <property type="entry name" value="Thioredoxin_CS"/>
</dbReference>
<evidence type="ECO:0000256" key="1">
    <source>
        <dbReference type="ARBA" id="ARBA00008987"/>
    </source>
</evidence>
<dbReference type="InterPro" id="IPR013766">
    <property type="entry name" value="Thioredoxin_domain"/>
</dbReference>
<evidence type="ECO:0000256" key="7">
    <source>
        <dbReference type="NCBIfam" id="TIGR01068"/>
    </source>
</evidence>
<gene>
    <name evidence="12" type="ORF">A8709_07775</name>
</gene>
<evidence type="ECO:0000256" key="10">
    <source>
        <dbReference type="PIRSR" id="PIRSR000077-4"/>
    </source>
</evidence>
<dbReference type="InterPro" id="IPR036249">
    <property type="entry name" value="Thioredoxin-like_sf"/>
</dbReference>
<dbReference type="CDD" id="cd02947">
    <property type="entry name" value="TRX_family"/>
    <property type="match status" value="1"/>
</dbReference>
<evidence type="ECO:0000256" key="3">
    <source>
        <dbReference type="ARBA" id="ARBA00022448"/>
    </source>
</evidence>
<feature type="site" description="Contributes to redox potential value" evidence="9">
    <location>
        <position position="31"/>
    </location>
</feature>
<dbReference type="Gene3D" id="3.40.30.10">
    <property type="entry name" value="Glutaredoxin"/>
    <property type="match status" value="1"/>
</dbReference>
<organism evidence="12 13">
    <name type="scientific">Paenibacillus pectinilyticus</name>
    <dbReference type="NCBI Taxonomy" id="512399"/>
    <lineage>
        <taxon>Bacteria</taxon>
        <taxon>Bacillati</taxon>
        <taxon>Bacillota</taxon>
        <taxon>Bacilli</taxon>
        <taxon>Bacillales</taxon>
        <taxon>Paenibacillaceae</taxon>
        <taxon>Paenibacillus</taxon>
    </lineage>
</organism>
<feature type="disulfide bond" description="Redox-active" evidence="10">
    <location>
        <begin position="30"/>
        <end position="33"/>
    </location>
</feature>
<dbReference type="PANTHER" id="PTHR45663:SF11">
    <property type="entry name" value="GEO12009P1"/>
    <property type="match status" value="1"/>
</dbReference>
<evidence type="ECO:0000256" key="6">
    <source>
        <dbReference type="ARBA" id="ARBA00023284"/>
    </source>
</evidence>
<dbReference type="FunFam" id="3.40.30.10:FF:000001">
    <property type="entry name" value="Thioredoxin"/>
    <property type="match status" value="1"/>
</dbReference>
<keyword evidence="5 10" id="KW-1015">Disulfide bond</keyword>
<dbReference type="GO" id="GO:0045454">
    <property type="term" value="P:cell redox homeostasis"/>
    <property type="evidence" value="ECO:0007669"/>
    <property type="project" value="TreeGrafter"/>
</dbReference>
<name>A0A1C1A7Q6_9BACL</name>
<comment type="caution">
    <text evidence="12">The sequence shown here is derived from an EMBL/GenBank/DDBJ whole genome shotgun (WGS) entry which is preliminary data.</text>
</comment>
<dbReference type="EMBL" id="LYPC01000010">
    <property type="protein sequence ID" value="OCT16569.1"/>
    <property type="molecule type" value="Genomic_DNA"/>
</dbReference>
<keyword evidence="3" id="KW-0813">Transport</keyword>
<sequence length="104" mass="11402">MAIVNVSDNSFKAEVEGEGTVLVDFWAPWCGPCKMIAPVLEELDKEIETLKIAKVNVDDNPESAARFGVMSIPTLIVFKDGQPVDKVVGFQSKDALKNVVSRHQ</sequence>
<feature type="domain" description="Thioredoxin" evidence="11">
    <location>
        <begin position="1"/>
        <end position="104"/>
    </location>
</feature>
<dbReference type="RefSeq" id="WP_065850657.1">
    <property type="nucleotide sequence ID" value="NZ_LYPC01000010.1"/>
</dbReference>
<evidence type="ECO:0000256" key="9">
    <source>
        <dbReference type="PIRSR" id="PIRSR000077-1"/>
    </source>
</evidence>
<dbReference type="NCBIfam" id="TIGR01068">
    <property type="entry name" value="thioredoxin"/>
    <property type="match status" value="1"/>
</dbReference>
<dbReference type="PIRSF" id="PIRSF000077">
    <property type="entry name" value="Thioredoxin"/>
    <property type="match status" value="1"/>
</dbReference>
<evidence type="ECO:0000256" key="4">
    <source>
        <dbReference type="ARBA" id="ARBA00022982"/>
    </source>
</evidence>
<dbReference type="PRINTS" id="PR00421">
    <property type="entry name" value="THIOREDOXIN"/>
</dbReference>
<feature type="active site" description="Nucleophile" evidence="9">
    <location>
        <position position="30"/>
    </location>
</feature>
<dbReference type="GO" id="GO:0015035">
    <property type="term" value="F:protein-disulfide reductase activity"/>
    <property type="evidence" value="ECO:0007669"/>
    <property type="project" value="UniProtKB-UniRule"/>
</dbReference>
<dbReference type="OrthoDB" id="9790390at2"/>
<evidence type="ECO:0000313" key="12">
    <source>
        <dbReference type="EMBL" id="OCT16569.1"/>
    </source>
</evidence>
<keyword evidence="4" id="KW-0249">Electron transport</keyword>
<feature type="site" description="Deprotonates C-terminal active site Cys" evidence="9">
    <location>
        <position position="24"/>
    </location>
</feature>
<evidence type="ECO:0000313" key="13">
    <source>
        <dbReference type="Proteomes" id="UP000093309"/>
    </source>
</evidence>
<protein>
    <recommendedName>
        <fullName evidence="2 7">Thioredoxin</fullName>
    </recommendedName>
</protein>
<feature type="active site" description="Nucleophile" evidence="9">
    <location>
        <position position="33"/>
    </location>
</feature>